<evidence type="ECO:0000256" key="3">
    <source>
        <dbReference type="RuleBase" id="RU363067"/>
    </source>
</evidence>
<dbReference type="Proteomes" id="UP001276659">
    <property type="component" value="Unassembled WGS sequence"/>
</dbReference>
<dbReference type="GO" id="GO:0004114">
    <property type="term" value="F:3',5'-cyclic-nucleotide phosphodiesterase activity"/>
    <property type="evidence" value="ECO:0007669"/>
    <property type="project" value="InterPro"/>
</dbReference>
<dbReference type="Pfam" id="PF00233">
    <property type="entry name" value="PDEase_I"/>
    <property type="match status" value="1"/>
</dbReference>
<dbReference type="EMBL" id="JASNWA010000003">
    <property type="protein sequence ID" value="KAK3178757.1"/>
    <property type="molecule type" value="Genomic_DNA"/>
</dbReference>
<feature type="compositionally biased region" description="Polar residues" evidence="4">
    <location>
        <begin position="637"/>
        <end position="653"/>
    </location>
</feature>
<evidence type="ECO:0000256" key="2">
    <source>
        <dbReference type="ARBA" id="ARBA00022801"/>
    </source>
</evidence>
<evidence type="ECO:0000256" key="1">
    <source>
        <dbReference type="ARBA" id="ARBA00022723"/>
    </source>
</evidence>
<feature type="domain" description="PDEase" evidence="5">
    <location>
        <begin position="246"/>
        <end position="619"/>
    </location>
</feature>
<proteinExistence type="inferred from homology"/>
<evidence type="ECO:0000259" key="5">
    <source>
        <dbReference type="PROSITE" id="PS51845"/>
    </source>
</evidence>
<feature type="compositionally biased region" description="Polar residues" evidence="4">
    <location>
        <begin position="855"/>
        <end position="883"/>
    </location>
</feature>
<feature type="region of interest" description="Disordered" evidence="4">
    <location>
        <begin position="144"/>
        <end position="182"/>
    </location>
</feature>
<keyword evidence="7" id="KW-1185">Reference proteome</keyword>
<protein>
    <recommendedName>
        <fullName evidence="3">Phosphodiesterase</fullName>
        <ecNumber evidence="3">3.1.4.-</ecNumber>
    </recommendedName>
</protein>
<dbReference type="PANTHER" id="PTHR11347">
    <property type="entry name" value="CYCLIC NUCLEOTIDE PHOSPHODIESTERASE"/>
    <property type="match status" value="1"/>
</dbReference>
<organism evidence="6 7">
    <name type="scientific">Lepraria neglecta</name>
    <dbReference type="NCBI Taxonomy" id="209136"/>
    <lineage>
        <taxon>Eukaryota</taxon>
        <taxon>Fungi</taxon>
        <taxon>Dikarya</taxon>
        <taxon>Ascomycota</taxon>
        <taxon>Pezizomycotina</taxon>
        <taxon>Lecanoromycetes</taxon>
        <taxon>OSLEUM clade</taxon>
        <taxon>Lecanoromycetidae</taxon>
        <taxon>Lecanorales</taxon>
        <taxon>Lecanorineae</taxon>
        <taxon>Stereocaulaceae</taxon>
        <taxon>Lepraria</taxon>
    </lineage>
</organism>
<feature type="region of interest" description="Disordered" evidence="4">
    <location>
        <begin position="622"/>
        <end position="906"/>
    </location>
</feature>
<dbReference type="GO" id="GO:0046872">
    <property type="term" value="F:metal ion binding"/>
    <property type="evidence" value="ECO:0007669"/>
    <property type="project" value="UniProtKB-KW"/>
</dbReference>
<dbReference type="CDD" id="cd00077">
    <property type="entry name" value="HDc"/>
    <property type="match status" value="1"/>
</dbReference>
<comment type="caution">
    <text evidence="6">The sequence shown here is derived from an EMBL/GenBank/DDBJ whole genome shotgun (WGS) entry which is preliminary data.</text>
</comment>
<dbReference type="SMART" id="SM00471">
    <property type="entry name" value="HDc"/>
    <property type="match status" value="1"/>
</dbReference>
<keyword evidence="2 3" id="KW-0378">Hydrolase</keyword>
<evidence type="ECO:0000256" key="4">
    <source>
        <dbReference type="SAM" id="MobiDB-lite"/>
    </source>
</evidence>
<feature type="compositionally biased region" description="Low complexity" evidence="4">
    <location>
        <begin position="721"/>
        <end position="777"/>
    </location>
</feature>
<comment type="similarity">
    <text evidence="3">Belongs to the cyclic nucleotide phosphodiesterase family.</text>
</comment>
<dbReference type="AlphaFoldDB" id="A0AAD9ZJ84"/>
<dbReference type="InterPro" id="IPR003607">
    <property type="entry name" value="HD/PDEase_dom"/>
</dbReference>
<name>A0AAD9ZJ84_9LECA</name>
<reference evidence="6" key="1">
    <citation type="submission" date="2022-11" db="EMBL/GenBank/DDBJ databases">
        <title>Chromosomal genome sequence assembly and mating type (MAT) locus characterization of the leprose asexual lichenized fungus Lepraria neglecta (Nyl.) Erichsen.</title>
        <authorList>
            <person name="Allen J.L."/>
            <person name="Pfeffer B."/>
        </authorList>
    </citation>
    <scope>NUCLEOTIDE SEQUENCE</scope>
    <source>
        <strain evidence="6">Allen 5258</strain>
    </source>
</reference>
<dbReference type="Gene3D" id="1.10.1300.10">
    <property type="entry name" value="3'5'-cyclic nucleotide phosphodiesterase, catalytic domain"/>
    <property type="match status" value="1"/>
</dbReference>
<dbReference type="InterPro" id="IPR023174">
    <property type="entry name" value="PDEase_CS"/>
</dbReference>
<dbReference type="SUPFAM" id="SSF109604">
    <property type="entry name" value="HD-domain/PDEase-like"/>
    <property type="match status" value="1"/>
</dbReference>
<dbReference type="PROSITE" id="PS51845">
    <property type="entry name" value="PDEASE_I_2"/>
    <property type="match status" value="1"/>
</dbReference>
<dbReference type="EC" id="3.1.4.-" evidence="3"/>
<dbReference type="InterPro" id="IPR036971">
    <property type="entry name" value="PDEase_catalytic_dom_sf"/>
</dbReference>
<dbReference type="GO" id="GO:0007165">
    <property type="term" value="P:signal transduction"/>
    <property type="evidence" value="ECO:0007669"/>
    <property type="project" value="InterPro"/>
</dbReference>
<accession>A0AAD9ZJ84</accession>
<evidence type="ECO:0000313" key="7">
    <source>
        <dbReference type="Proteomes" id="UP001276659"/>
    </source>
</evidence>
<gene>
    <name evidence="6" type="ORF">OEA41_000894</name>
</gene>
<dbReference type="InterPro" id="IPR002073">
    <property type="entry name" value="PDEase_catalytic_dom"/>
</dbReference>
<evidence type="ECO:0000313" key="6">
    <source>
        <dbReference type="EMBL" id="KAK3178757.1"/>
    </source>
</evidence>
<dbReference type="PROSITE" id="PS00126">
    <property type="entry name" value="PDEASE_I_1"/>
    <property type="match status" value="1"/>
</dbReference>
<keyword evidence="1 3" id="KW-0479">Metal-binding</keyword>
<comment type="cofactor">
    <cofactor evidence="3">
        <name>a divalent metal cation</name>
        <dbReference type="ChEBI" id="CHEBI:60240"/>
    </cofactor>
    <text evidence="3">Binds 2 divalent metal cations per subunit. Site 1 may preferentially bind zinc ions, while site 2 has a preference for magnesium and/or manganese ions.</text>
</comment>
<sequence length="977" mass="107004">MEYADYHVVYVDNRVSRDLDGKLIQNSESSQSNIHSGDSWEDRNPDCLNTILGEIEEVRSDTCMEKVNHLDSLNSNIQPVLVLLGIPADGEIDAQPDEHPNKSSTNSSNIYGLTLVQHISTEVCNSSLSKLVVPVAMIYSTEPESAASHAHHNNRTSRPSSGGFPVFGSKSSSVRRAHGKIPSADPNRMLRYVDIGAMDVLTSPLQEDRLWGLTVHAYRAHKEASRERAKFLEQRRLRKRSWLGNSNDKPYAYLREAILAPKRETELAKAIGSWGFSGHDYSEVELVHAACLMLQHALRIPELDKWQLSTGELPMMLAEYRLTQNAVDLKRFLMASRAAYNGFVNYHNFRHVVDVMQAIFYFLVQLGTLPPYPADSAPLGTEKKTAPIAALLKPFDALTLLITAIGHDVGHPGVNNAFLVALNAPLAQLYNDKSVLESFHCAAYSQILRRYWKAAFEDIPMRGLMINSILATDMGMHFTYMKELSNLQENLHHNGGTDGWSPQVLDEYRVLTCALLVKCADISNVARPFDVAANWANILQLEFANQGVMEKDVGIPTTLFGGPPELDNIIKLGNSQNNFMNIFARPLFEAITDILPAMVFAVNEMKANQEIWTRKVKLETAKEEVRGMKKRIPSEALLSSRSGNPDRSASQPELSHPEGLPASQPLESSPLGQAMQVSEESRRASASSIPPHLASYEGGPQHYDTSRRSSLGHPLSRVDSTPDSASFSRRSSGASPAARTPHTTTTTRKLNNTSPSQLQLGSSLGSRSQTTSSGTLSENRMPNGRASEDTLSQTPFSGGAMSTDSSRRGSGGSGIGGNTSRRASKGNDADNLPSNHSSANGAAGRPIRLAHHRSSSGAHTNNTSASQITPYSPTETQATSVLTADSDDKSSQGRIDSWNSTDRKGMPAVVNMDRPGNAHQFESMTSLDGAKDVDIRTSVMANGCLRDSNGHHRVVGRKSSRFNFNFWKKKKGHEASP</sequence>